<dbReference type="InterPro" id="IPR040183">
    <property type="entry name" value="THUMPD1-like"/>
</dbReference>
<sequence>MSKIQKPKYNKFFNKKSFKRSTVEPNYKGFLCSCNNREKDCIKEAYNLLNKYADLLYPQQDTKESCSEETMEETSIEDELEKELSELKATKRDKNRFQVVESGAKNILFIRTTIEDPVKLAHTIVQDLESSKNQQTRFLIRLVPIEITCKAYLNDIKTAMVPIAERYFKDAKKTFSVIFNHRNNNSFNRDEVIKLVADLIFETNGESKVDLKGAELSIIIEVIKGIVLIGVVPDFIKYKKYNLLSICGNDQELSNSVDSKVDTETETNEEK</sequence>
<dbReference type="SUPFAM" id="SSF143437">
    <property type="entry name" value="THUMP domain-like"/>
    <property type="match status" value="1"/>
</dbReference>
<organism evidence="4 5">
    <name type="scientific">Phaedon cochleariae</name>
    <name type="common">Mustard beetle</name>
    <dbReference type="NCBI Taxonomy" id="80249"/>
    <lineage>
        <taxon>Eukaryota</taxon>
        <taxon>Metazoa</taxon>
        <taxon>Ecdysozoa</taxon>
        <taxon>Arthropoda</taxon>
        <taxon>Hexapoda</taxon>
        <taxon>Insecta</taxon>
        <taxon>Pterygota</taxon>
        <taxon>Neoptera</taxon>
        <taxon>Endopterygota</taxon>
        <taxon>Coleoptera</taxon>
        <taxon>Polyphaga</taxon>
        <taxon>Cucujiformia</taxon>
        <taxon>Chrysomeloidea</taxon>
        <taxon>Chrysomelidae</taxon>
        <taxon>Chrysomelinae</taxon>
        <taxon>Chrysomelini</taxon>
        <taxon>Phaedon</taxon>
    </lineage>
</organism>
<gene>
    <name evidence="4" type="ORF">PHAECO_LOCUS8908</name>
</gene>
<accession>A0A9N9SGG9</accession>
<keyword evidence="2" id="KW-0694">RNA-binding</keyword>
<dbReference type="GO" id="GO:0006400">
    <property type="term" value="P:tRNA modification"/>
    <property type="evidence" value="ECO:0007669"/>
    <property type="project" value="InterPro"/>
</dbReference>
<comment type="similarity">
    <text evidence="1">Belongs to the THUMPD1 family.</text>
</comment>
<name>A0A9N9SGG9_PHACE</name>
<evidence type="ECO:0000313" key="5">
    <source>
        <dbReference type="Proteomes" id="UP001153737"/>
    </source>
</evidence>
<dbReference type="InterPro" id="IPR004114">
    <property type="entry name" value="THUMP_dom"/>
</dbReference>
<dbReference type="PANTHER" id="PTHR13452:SF10">
    <property type="entry name" value="THUMP DOMAIN-CONTAINING PROTEIN 1"/>
    <property type="match status" value="1"/>
</dbReference>
<reference evidence="4" key="1">
    <citation type="submission" date="2022-01" db="EMBL/GenBank/DDBJ databases">
        <authorList>
            <person name="King R."/>
        </authorList>
    </citation>
    <scope>NUCLEOTIDE SEQUENCE</scope>
</reference>
<dbReference type="Gene3D" id="3.30.2300.10">
    <property type="entry name" value="THUMP superfamily"/>
    <property type="match status" value="1"/>
</dbReference>
<dbReference type="EMBL" id="OU896711">
    <property type="protein sequence ID" value="CAG9821610.1"/>
    <property type="molecule type" value="Genomic_DNA"/>
</dbReference>
<evidence type="ECO:0000259" key="3">
    <source>
        <dbReference type="PROSITE" id="PS51165"/>
    </source>
</evidence>
<dbReference type="Pfam" id="PF02926">
    <property type="entry name" value="THUMP"/>
    <property type="match status" value="1"/>
</dbReference>
<keyword evidence="5" id="KW-1185">Reference proteome</keyword>
<reference evidence="4" key="2">
    <citation type="submission" date="2022-10" db="EMBL/GenBank/DDBJ databases">
        <authorList>
            <consortium name="ENA_rothamsted_submissions"/>
            <consortium name="culmorum"/>
            <person name="King R."/>
        </authorList>
    </citation>
    <scope>NUCLEOTIDE SEQUENCE</scope>
</reference>
<dbReference type="GO" id="GO:0003723">
    <property type="term" value="F:RNA binding"/>
    <property type="evidence" value="ECO:0007669"/>
    <property type="project" value="UniProtKB-UniRule"/>
</dbReference>
<dbReference type="PANTHER" id="PTHR13452">
    <property type="entry name" value="THUMP DOMAIN CONTAINING PROTEIN 1-RELATED"/>
    <property type="match status" value="1"/>
</dbReference>
<evidence type="ECO:0000256" key="1">
    <source>
        <dbReference type="ARBA" id="ARBA00060731"/>
    </source>
</evidence>
<dbReference type="AlphaFoldDB" id="A0A9N9SGG9"/>
<protein>
    <recommendedName>
        <fullName evidence="3">THUMP domain-containing protein</fullName>
    </recommendedName>
</protein>
<dbReference type="OrthoDB" id="367221at2759"/>
<dbReference type="SMART" id="SM00981">
    <property type="entry name" value="THUMP"/>
    <property type="match status" value="1"/>
</dbReference>
<proteinExistence type="inferred from homology"/>
<evidence type="ECO:0000313" key="4">
    <source>
        <dbReference type="EMBL" id="CAG9821610.1"/>
    </source>
</evidence>
<dbReference type="FunFam" id="3.30.2300.10:FF:000001">
    <property type="entry name" value="THUMP domain-containing protein 1"/>
    <property type="match status" value="1"/>
</dbReference>
<dbReference type="CDD" id="cd11717">
    <property type="entry name" value="THUMP_THUMPD1_like"/>
    <property type="match status" value="1"/>
</dbReference>
<feature type="domain" description="THUMP" evidence="3">
    <location>
        <begin position="127"/>
        <end position="233"/>
    </location>
</feature>
<dbReference type="Proteomes" id="UP001153737">
    <property type="component" value="Chromosome 5"/>
</dbReference>
<evidence type="ECO:0000256" key="2">
    <source>
        <dbReference type="PROSITE-ProRule" id="PRU00529"/>
    </source>
</evidence>
<dbReference type="PROSITE" id="PS51165">
    <property type="entry name" value="THUMP"/>
    <property type="match status" value="1"/>
</dbReference>